<evidence type="ECO:0000256" key="7">
    <source>
        <dbReference type="RuleBase" id="RU361218"/>
    </source>
</evidence>
<dbReference type="PANTHER" id="PTHR19282">
    <property type="entry name" value="TETRASPANIN"/>
    <property type="match status" value="1"/>
</dbReference>
<dbReference type="SUPFAM" id="SSF48652">
    <property type="entry name" value="Tetraspanin"/>
    <property type="match status" value="1"/>
</dbReference>
<dbReference type="PRINTS" id="PR00259">
    <property type="entry name" value="TMFOUR"/>
</dbReference>
<feature type="transmembrane region" description="Helical" evidence="7">
    <location>
        <begin position="12"/>
        <end position="36"/>
    </location>
</feature>
<feature type="transmembrane region" description="Helical" evidence="7">
    <location>
        <begin position="85"/>
        <end position="109"/>
    </location>
</feature>
<keyword evidence="8" id="KW-1185">Reference proteome</keyword>
<accession>A0A9B0WZQ4</accession>
<dbReference type="Pfam" id="PF00335">
    <property type="entry name" value="Tetraspanin"/>
    <property type="match status" value="1"/>
</dbReference>
<dbReference type="PIRSF" id="PIRSF002419">
    <property type="entry name" value="Tetraspanin"/>
    <property type="match status" value="1"/>
</dbReference>
<feature type="transmembrane region" description="Helical" evidence="7">
    <location>
        <begin position="56"/>
        <end position="78"/>
    </location>
</feature>
<sequence>MLRKNKILILKYPLYLINGVFLILGLLLLGFGAWLLFDRNIFLTIWDESSYLITNISQMLIGTGSATVVFCLLGCLGIHKEIKWLLILYAALLMCPTGVQVGLSALIFVKKDEVHQIWHKEFDLIISKYGSKNMSEDIPKWTILNVLQKTLQCCGQNNYTDWIKNTNKENSEQVPCSCTNSTLRKWFCDEPLNATYLEGCENKISTWYDANIFILIGIDFGLLASQVLQVVLIISFFRHTKNKIYVEM</sequence>
<dbReference type="InterPro" id="IPR018499">
    <property type="entry name" value="Tetraspanin/Peripherin"/>
</dbReference>
<dbReference type="Proteomes" id="UP000504623">
    <property type="component" value="Unplaced"/>
</dbReference>
<dbReference type="InterPro" id="IPR008952">
    <property type="entry name" value="Tetraspanin_EC2_sf"/>
</dbReference>
<evidence type="ECO:0000256" key="2">
    <source>
        <dbReference type="ARBA" id="ARBA00006840"/>
    </source>
</evidence>
<dbReference type="GeneID" id="102817585"/>
<comment type="similarity">
    <text evidence="2 7">Belongs to the tetraspanin (TM4SF) family.</text>
</comment>
<evidence type="ECO:0000313" key="9">
    <source>
        <dbReference type="RefSeq" id="XP_006873030.1"/>
    </source>
</evidence>
<dbReference type="OrthoDB" id="6361633at2759"/>
<keyword evidence="5 7" id="KW-0472">Membrane</keyword>
<keyword evidence="4 7" id="KW-1133">Transmembrane helix</keyword>
<evidence type="ECO:0000313" key="8">
    <source>
        <dbReference type="Proteomes" id="UP000504623"/>
    </source>
</evidence>
<dbReference type="GO" id="GO:0005886">
    <property type="term" value="C:plasma membrane"/>
    <property type="evidence" value="ECO:0007669"/>
    <property type="project" value="TreeGrafter"/>
</dbReference>
<evidence type="ECO:0000256" key="4">
    <source>
        <dbReference type="ARBA" id="ARBA00022989"/>
    </source>
</evidence>
<keyword evidence="3 7" id="KW-0812">Transmembrane</keyword>
<dbReference type="Gene3D" id="1.10.1450.10">
    <property type="entry name" value="Tetraspanin"/>
    <property type="match status" value="1"/>
</dbReference>
<dbReference type="InterPro" id="IPR000301">
    <property type="entry name" value="Tetraspanin_animals"/>
</dbReference>
<gene>
    <name evidence="9" type="primary">TSPAN19</name>
</gene>
<organism evidence="8 9">
    <name type="scientific">Chrysochloris asiatica</name>
    <name type="common">Cape golden mole</name>
    <dbReference type="NCBI Taxonomy" id="185453"/>
    <lineage>
        <taxon>Eukaryota</taxon>
        <taxon>Metazoa</taxon>
        <taxon>Chordata</taxon>
        <taxon>Craniata</taxon>
        <taxon>Vertebrata</taxon>
        <taxon>Euteleostomi</taxon>
        <taxon>Mammalia</taxon>
        <taxon>Eutheria</taxon>
        <taxon>Afrotheria</taxon>
        <taxon>Chrysochloridae</taxon>
        <taxon>Chrysochlorinae</taxon>
        <taxon>Chrysochloris</taxon>
    </lineage>
</organism>
<evidence type="ECO:0000256" key="1">
    <source>
        <dbReference type="ARBA" id="ARBA00004141"/>
    </source>
</evidence>
<dbReference type="AlphaFoldDB" id="A0A9B0WZQ4"/>
<evidence type="ECO:0000256" key="5">
    <source>
        <dbReference type="ARBA" id="ARBA00023136"/>
    </source>
</evidence>
<keyword evidence="6" id="KW-1015">Disulfide bond</keyword>
<evidence type="ECO:0000256" key="6">
    <source>
        <dbReference type="PIRSR" id="PIRSR002419-1"/>
    </source>
</evidence>
<dbReference type="CTD" id="144448"/>
<dbReference type="RefSeq" id="XP_006873030.1">
    <property type="nucleotide sequence ID" value="XM_006872968.1"/>
</dbReference>
<protein>
    <recommendedName>
        <fullName evidence="7">Tetraspanin</fullName>
    </recommendedName>
</protein>
<reference evidence="9" key="1">
    <citation type="submission" date="2025-08" db="UniProtKB">
        <authorList>
            <consortium name="RefSeq"/>
        </authorList>
    </citation>
    <scope>IDENTIFICATION</scope>
    <source>
        <tissue evidence="9">Spleen</tissue>
    </source>
</reference>
<feature type="disulfide bond" evidence="6">
    <location>
        <begin position="154"/>
        <end position="176"/>
    </location>
</feature>
<name>A0A9B0WZQ4_CHRAS</name>
<evidence type="ECO:0000256" key="3">
    <source>
        <dbReference type="ARBA" id="ARBA00022692"/>
    </source>
</evidence>
<feature type="transmembrane region" description="Helical" evidence="7">
    <location>
        <begin position="212"/>
        <end position="237"/>
    </location>
</feature>
<dbReference type="FunFam" id="1.10.1450.10:FF:000025">
    <property type="entry name" value="Tetraspanin"/>
    <property type="match status" value="1"/>
</dbReference>
<proteinExistence type="inferred from homology"/>
<comment type="subcellular location">
    <subcellularLocation>
        <location evidence="1 7">Membrane</location>
        <topology evidence="1 7">Multi-pass membrane protein</topology>
    </subcellularLocation>
</comment>
<dbReference type="PANTHER" id="PTHR19282:SF211">
    <property type="entry name" value="TETRASPANIN-19"/>
    <property type="match status" value="1"/>
</dbReference>